<evidence type="ECO:0000259" key="5">
    <source>
        <dbReference type="Pfam" id="PF00724"/>
    </source>
</evidence>
<organism evidence="7 8">
    <name type="scientific">Fusarium fujikuroi</name>
    <name type="common">Bakanae and foot rot disease fungus</name>
    <name type="synonym">Gibberella fujikuroi</name>
    <dbReference type="NCBI Taxonomy" id="5127"/>
    <lineage>
        <taxon>Eukaryota</taxon>
        <taxon>Fungi</taxon>
        <taxon>Dikarya</taxon>
        <taxon>Ascomycota</taxon>
        <taxon>Pezizomycotina</taxon>
        <taxon>Sordariomycetes</taxon>
        <taxon>Hypocreomycetidae</taxon>
        <taxon>Hypocreales</taxon>
        <taxon>Nectriaceae</taxon>
        <taxon>Fusarium</taxon>
        <taxon>Fusarium fujikuroi species complex</taxon>
    </lineage>
</organism>
<dbReference type="PANTHER" id="PTHR43656:SF2">
    <property type="entry name" value="BINDING OXIDOREDUCTASE, PUTATIVE (AFU_ORTHOLOGUE AFUA_2G08260)-RELATED"/>
    <property type="match status" value="1"/>
</dbReference>
<dbReference type="SUPFAM" id="SSF51905">
    <property type="entry name" value="FAD/NAD(P)-binding domain"/>
    <property type="match status" value="1"/>
</dbReference>
<feature type="domain" description="NADH:flavin oxidoreductase/NADH oxidase N-terminal" evidence="5">
    <location>
        <begin position="7"/>
        <end position="347"/>
    </location>
</feature>
<evidence type="ECO:0000313" key="7">
    <source>
        <dbReference type="EMBL" id="VTT71003.1"/>
    </source>
</evidence>
<keyword evidence="3" id="KW-0288">FMN</keyword>
<dbReference type="GO" id="GO:0016491">
    <property type="term" value="F:oxidoreductase activity"/>
    <property type="evidence" value="ECO:0007669"/>
    <property type="project" value="UniProtKB-KW"/>
</dbReference>
<dbReference type="AlphaFoldDB" id="A0A9Q9RQ27"/>
<dbReference type="InterPro" id="IPR051799">
    <property type="entry name" value="NADH_flavin_oxidoreductase"/>
</dbReference>
<accession>A0A9Q9RQ27</accession>
<dbReference type="SUPFAM" id="SSF51395">
    <property type="entry name" value="FMN-linked oxidoreductases"/>
    <property type="match status" value="1"/>
</dbReference>
<protein>
    <recommendedName>
        <fullName evidence="9">NADH oxidase</fullName>
    </recommendedName>
</protein>
<dbReference type="Gene3D" id="3.50.50.60">
    <property type="entry name" value="FAD/NAD(P)-binding domain"/>
    <property type="match status" value="1"/>
</dbReference>
<dbReference type="PANTHER" id="PTHR43656">
    <property type="entry name" value="BINDING OXIDOREDUCTASE, PUTATIVE (AFU_ORTHOLOGUE AFUA_2G08260)-RELATED"/>
    <property type="match status" value="1"/>
</dbReference>
<dbReference type="InterPro" id="IPR006076">
    <property type="entry name" value="FAD-dep_OxRdtase"/>
</dbReference>
<dbReference type="EMBL" id="CABFJX010000312">
    <property type="protein sequence ID" value="VTT71003.1"/>
    <property type="molecule type" value="Genomic_DNA"/>
</dbReference>
<keyword evidence="2" id="KW-0285">Flavoprotein</keyword>
<dbReference type="InterPro" id="IPR001155">
    <property type="entry name" value="OxRdtase_FMN_N"/>
</dbReference>
<evidence type="ECO:0000259" key="6">
    <source>
        <dbReference type="Pfam" id="PF01266"/>
    </source>
</evidence>
<evidence type="ECO:0000256" key="1">
    <source>
        <dbReference type="ARBA" id="ARBA00005979"/>
    </source>
</evidence>
<keyword evidence="4" id="KW-0560">Oxidoreductase</keyword>
<comment type="similarity">
    <text evidence="1">Belongs to the NADH:flavin oxidoreductase/NADH oxidase family.</text>
</comment>
<dbReference type="InterPro" id="IPR013785">
    <property type="entry name" value="Aldolase_TIM"/>
</dbReference>
<evidence type="ECO:0000256" key="2">
    <source>
        <dbReference type="ARBA" id="ARBA00022630"/>
    </source>
</evidence>
<dbReference type="Pfam" id="PF01266">
    <property type="entry name" value="DAO"/>
    <property type="match status" value="1"/>
</dbReference>
<dbReference type="Proteomes" id="UP000760494">
    <property type="component" value="Unassembled WGS sequence"/>
</dbReference>
<feature type="domain" description="FAD dependent oxidoreductase" evidence="6">
    <location>
        <begin position="391"/>
        <end position="463"/>
    </location>
</feature>
<name>A0A9Q9RQ27_FUSFU</name>
<evidence type="ECO:0000313" key="8">
    <source>
        <dbReference type="Proteomes" id="UP000760494"/>
    </source>
</evidence>
<evidence type="ECO:0000256" key="3">
    <source>
        <dbReference type="ARBA" id="ARBA00022643"/>
    </source>
</evidence>
<evidence type="ECO:0008006" key="9">
    <source>
        <dbReference type="Google" id="ProtNLM"/>
    </source>
</evidence>
<proteinExistence type="inferred from homology"/>
<dbReference type="InterPro" id="IPR036188">
    <property type="entry name" value="FAD/NAD-bd_sf"/>
</dbReference>
<gene>
    <name evidence="7" type="ORF">C2S_8261</name>
</gene>
<dbReference type="CDD" id="cd04733">
    <property type="entry name" value="OYE_like_2_FMN"/>
    <property type="match status" value="1"/>
</dbReference>
<dbReference type="Pfam" id="PF00724">
    <property type="entry name" value="Oxidored_FMN"/>
    <property type="match status" value="1"/>
</dbReference>
<sequence length="463" mass="49347">MELAIAQPITLKCGLTLPNRLTKAAMAERLADKEGLPGGKQCLATYNEWAKGGWGLIISGNVHIDPAHPGAPGDFTVNRGLPRERTLVAWKAWSEACSVNGTKAIVQINHPGRQAPFVKSLAPSPIPLDLGKGLFPWLVRSLVYGTPKEMTRADIDDVVTRFAEAAQLSVEAGFAGVEIHAAHGYLLAQFLSPLSNERTDSYGGSPLARAKIVIDVVKAVRKAVPAETCVGIKVNSTDHTALGDFIIQLKAIVDAGVDFVEVSGGSIEDPMFSTGLHTTVKASTKAREAFFIDFANAIRSELPDVPIMLTGGFRTRQGMEAAVKGGSCDLVGLARPSVIDPALPKKVLDTSIPEHGALAYAKRIEAWSWAKYTGIKAVGMGAETMEDNNTIIIIGAGCIGLCTAYQLSKSFDNQERKPRIIVVEAGDRPFAAASSACTGCFHYHFPGPPSKALTPLAKYSFDL</sequence>
<reference evidence="7" key="1">
    <citation type="submission" date="2019-05" db="EMBL/GenBank/DDBJ databases">
        <authorList>
            <person name="Piombo E."/>
        </authorList>
    </citation>
    <scope>NUCLEOTIDE SEQUENCE</scope>
    <source>
        <strain evidence="7">C2S</strain>
    </source>
</reference>
<comment type="caution">
    <text evidence="7">The sequence shown here is derived from an EMBL/GenBank/DDBJ whole genome shotgun (WGS) entry which is preliminary data.</text>
</comment>
<dbReference type="Gene3D" id="3.20.20.70">
    <property type="entry name" value="Aldolase class I"/>
    <property type="match status" value="1"/>
</dbReference>
<evidence type="ECO:0000256" key="4">
    <source>
        <dbReference type="ARBA" id="ARBA00023002"/>
    </source>
</evidence>
<dbReference type="GO" id="GO:0010181">
    <property type="term" value="F:FMN binding"/>
    <property type="evidence" value="ECO:0007669"/>
    <property type="project" value="InterPro"/>
</dbReference>